<dbReference type="EMBL" id="NBXA01000007">
    <property type="protein sequence ID" value="RFA15257.1"/>
    <property type="molecule type" value="Genomic_DNA"/>
</dbReference>
<proteinExistence type="predicted"/>
<evidence type="ECO:0000313" key="5">
    <source>
        <dbReference type="Proteomes" id="UP000256709"/>
    </source>
</evidence>
<dbReference type="AlphaFoldDB" id="A0A3E0W2E6"/>
<dbReference type="OrthoDB" id="9801609at2"/>
<dbReference type="PANTHER" id="PTHR46401">
    <property type="entry name" value="GLYCOSYLTRANSFERASE WBBK-RELATED"/>
    <property type="match status" value="1"/>
</dbReference>
<evidence type="ECO:0000313" key="4">
    <source>
        <dbReference type="EMBL" id="RFA15257.1"/>
    </source>
</evidence>
<dbReference type="InterPro" id="IPR001296">
    <property type="entry name" value="Glyco_trans_1"/>
</dbReference>
<dbReference type="Proteomes" id="UP000256709">
    <property type="component" value="Unassembled WGS sequence"/>
</dbReference>
<sequence length="642" mass="67912">MVHPDPEAGRPPSGGRSVPVGTQTAAVDARLRQIAPHLGLSSGPADPLAGWTHPAGELAAAVARAVRISLNDADVWLAIVGFTATFPTLDEHASVRRALALADPGDAFGVLTALLDALAPIIRRTLLPEAEIEIVTDTVIVDANFSGRSDHNTGVQRVLRETVSRWYPRRELTLACWNERGTGMRHLVGHEIDRVLDWATHSSLSAGERAALHAASEASAEHRAARSVILVPLGSVIVEIEVSQLETAAPLAALAAVSGNRVAVVGHDAIPIVSAQSQPTGEIERFARFLTVVKHSSRVAGVSASAATEYSGFVDAVRAQGVEGPSVVAVPLAMNPPTAAARAVALEPADGSAADPTELPLVLVVGSQEPRKNHSPIVFAAGRLWAEGIRFRIRFIGGGSGPGIAKLDREVRAVGQLGLGVEVLRDASDTVLLDSYREARFTVFPSLHEGFGLPVAESLALGVPVITSNHGSLAEMAEGGGCLTVDPRDDEAIENAMRTLLVEQELYERLRQQAVSRTFRTWNEYAAELWRLLVEPVQQQLTAAAAALDDAVALDAGATAWQPETANTSEASPAALQLALAGWFHAVRAELAAEKARQNSPAAKVRKVGALAKFFVARSREMGVAPATRAAVKIVRRRLIRG</sequence>
<reference evidence="4 5" key="1">
    <citation type="submission" date="2017-04" db="EMBL/GenBank/DDBJ databases">
        <title>Comparative genome analysis of Subtercola boreus.</title>
        <authorList>
            <person name="Cho Y.-J."/>
            <person name="Cho A."/>
            <person name="Kim O.-S."/>
            <person name="Lee J.-I."/>
        </authorList>
    </citation>
    <scope>NUCLEOTIDE SEQUENCE [LARGE SCALE GENOMIC DNA]</scope>
    <source>
        <strain evidence="4 5">P27444</strain>
    </source>
</reference>
<keyword evidence="1" id="KW-0808">Transferase</keyword>
<dbReference type="SUPFAM" id="SSF53756">
    <property type="entry name" value="UDP-Glycosyltransferase/glycogen phosphorylase"/>
    <property type="match status" value="1"/>
</dbReference>
<protein>
    <recommendedName>
        <fullName evidence="3">Glycosyl transferase family 1 domain-containing protein</fullName>
    </recommendedName>
</protein>
<accession>A0A3E0W2E6</accession>
<evidence type="ECO:0000256" key="1">
    <source>
        <dbReference type="ARBA" id="ARBA00022679"/>
    </source>
</evidence>
<evidence type="ECO:0000256" key="2">
    <source>
        <dbReference type="SAM" id="MobiDB-lite"/>
    </source>
</evidence>
<feature type="domain" description="Glycosyl transferase family 1" evidence="3">
    <location>
        <begin position="356"/>
        <end position="514"/>
    </location>
</feature>
<gene>
    <name evidence="4" type="ORF">B7R21_04325</name>
</gene>
<dbReference type="GO" id="GO:0016757">
    <property type="term" value="F:glycosyltransferase activity"/>
    <property type="evidence" value="ECO:0007669"/>
    <property type="project" value="InterPro"/>
</dbReference>
<dbReference type="PANTHER" id="PTHR46401:SF2">
    <property type="entry name" value="GLYCOSYLTRANSFERASE WBBK-RELATED"/>
    <property type="match status" value="1"/>
</dbReference>
<dbReference type="RefSeq" id="WP_147305798.1">
    <property type="nucleotide sequence ID" value="NZ_NBXA01000007.1"/>
</dbReference>
<dbReference type="Pfam" id="PF00534">
    <property type="entry name" value="Glycos_transf_1"/>
    <property type="match status" value="1"/>
</dbReference>
<comment type="caution">
    <text evidence="4">The sequence shown here is derived from an EMBL/GenBank/DDBJ whole genome shotgun (WGS) entry which is preliminary data.</text>
</comment>
<name>A0A3E0W2E6_9MICO</name>
<organism evidence="4 5">
    <name type="scientific">Subtercola boreus</name>
    <dbReference type="NCBI Taxonomy" id="120213"/>
    <lineage>
        <taxon>Bacteria</taxon>
        <taxon>Bacillati</taxon>
        <taxon>Actinomycetota</taxon>
        <taxon>Actinomycetes</taxon>
        <taxon>Micrococcales</taxon>
        <taxon>Microbacteriaceae</taxon>
        <taxon>Subtercola</taxon>
    </lineage>
</organism>
<evidence type="ECO:0000259" key="3">
    <source>
        <dbReference type="Pfam" id="PF00534"/>
    </source>
</evidence>
<feature type="region of interest" description="Disordered" evidence="2">
    <location>
        <begin position="1"/>
        <end position="22"/>
    </location>
</feature>
<dbReference type="Gene3D" id="3.40.50.2000">
    <property type="entry name" value="Glycogen Phosphorylase B"/>
    <property type="match status" value="1"/>
</dbReference>